<reference evidence="1" key="1">
    <citation type="submission" date="2022-02" db="EMBL/GenBank/DDBJ databases">
        <title>Plant Genome Project.</title>
        <authorList>
            <person name="Zhang R.-G."/>
        </authorList>
    </citation>
    <scope>NUCLEOTIDE SEQUENCE</scope>
    <source>
        <strain evidence="1">AT1</strain>
    </source>
</reference>
<dbReference type="Proteomes" id="UP001062846">
    <property type="component" value="Chromosome 5"/>
</dbReference>
<proteinExistence type="predicted"/>
<sequence>MSQLLEMEFQTTQLLTPTSNFFVCNSDRLYYDDYIPALDAQDKLQANQICFVLPASKLQYCLTASDMAAFGRQGQSRTPEINY</sequence>
<organism evidence="1 2">
    <name type="scientific">Rhododendron molle</name>
    <name type="common">Chinese azalea</name>
    <name type="synonym">Azalea mollis</name>
    <dbReference type="NCBI Taxonomy" id="49168"/>
    <lineage>
        <taxon>Eukaryota</taxon>
        <taxon>Viridiplantae</taxon>
        <taxon>Streptophyta</taxon>
        <taxon>Embryophyta</taxon>
        <taxon>Tracheophyta</taxon>
        <taxon>Spermatophyta</taxon>
        <taxon>Magnoliopsida</taxon>
        <taxon>eudicotyledons</taxon>
        <taxon>Gunneridae</taxon>
        <taxon>Pentapetalae</taxon>
        <taxon>asterids</taxon>
        <taxon>Ericales</taxon>
        <taxon>Ericaceae</taxon>
        <taxon>Ericoideae</taxon>
        <taxon>Rhodoreae</taxon>
        <taxon>Rhododendron</taxon>
    </lineage>
</organism>
<comment type="caution">
    <text evidence="1">The sequence shown here is derived from an EMBL/GenBank/DDBJ whole genome shotgun (WGS) entry which is preliminary data.</text>
</comment>
<gene>
    <name evidence="1" type="ORF">RHMOL_Rhmol05G0225100</name>
</gene>
<keyword evidence="2" id="KW-1185">Reference proteome</keyword>
<name>A0ACC0NU34_RHOML</name>
<evidence type="ECO:0000313" key="2">
    <source>
        <dbReference type="Proteomes" id="UP001062846"/>
    </source>
</evidence>
<dbReference type="EMBL" id="CM046392">
    <property type="protein sequence ID" value="KAI8556093.1"/>
    <property type="molecule type" value="Genomic_DNA"/>
</dbReference>
<accession>A0ACC0NU34</accession>
<protein>
    <submittedName>
        <fullName evidence="1">Uncharacterized protein</fullName>
    </submittedName>
</protein>
<evidence type="ECO:0000313" key="1">
    <source>
        <dbReference type="EMBL" id="KAI8556093.1"/>
    </source>
</evidence>